<keyword evidence="3" id="KW-1185">Reference proteome</keyword>
<feature type="region of interest" description="Disordered" evidence="1">
    <location>
        <begin position="164"/>
        <end position="185"/>
    </location>
</feature>
<sequence>MALPMERKQEPSSPSPSPSPPSSSSHHPPTPARKTAALPVPMPASPPPTPSPHPCRHRRHRTCPYPTAPPTPTTSQFLPIASLLNPHKGLKRRRTDDDVDGPDTAALSSKKRRLGRLLVTSRLSSPYSQPALYTRSRHDQQQQQTGLADAAREAQDVRCELGAYCGPGPTRGTVSEMPEMPLAAR</sequence>
<accession>A0A2C5YR12</accession>
<comment type="caution">
    <text evidence="2">The sequence shown here is derived from an EMBL/GenBank/DDBJ whole genome shotgun (WGS) entry which is preliminary data.</text>
</comment>
<dbReference type="Proteomes" id="UP000226431">
    <property type="component" value="Unassembled WGS sequence"/>
</dbReference>
<gene>
    <name evidence="2" type="ORF">CDD80_4881</name>
</gene>
<feature type="region of interest" description="Disordered" evidence="1">
    <location>
        <begin position="1"/>
        <end position="112"/>
    </location>
</feature>
<reference evidence="2 3" key="1">
    <citation type="submission" date="2017-06" db="EMBL/GenBank/DDBJ databases">
        <title>Ant-infecting Ophiocordyceps genomes reveal a high diversity of potential behavioral manipulation genes and a possible major role for enterotoxins.</title>
        <authorList>
            <person name="De Bekker C."/>
            <person name="Evans H.C."/>
            <person name="Brachmann A."/>
            <person name="Hughes D.P."/>
        </authorList>
    </citation>
    <scope>NUCLEOTIDE SEQUENCE [LARGE SCALE GENOMIC DNA]</scope>
    <source>
        <strain evidence="2 3">Map16</strain>
    </source>
</reference>
<evidence type="ECO:0000256" key="1">
    <source>
        <dbReference type="SAM" id="MobiDB-lite"/>
    </source>
</evidence>
<proteinExistence type="predicted"/>
<dbReference type="OrthoDB" id="5387995at2759"/>
<feature type="compositionally biased region" description="Basic and acidic residues" evidence="1">
    <location>
        <begin position="1"/>
        <end position="10"/>
    </location>
</feature>
<organism evidence="2 3">
    <name type="scientific">Ophiocordyceps camponoti-rufipedis</name>
    <dbReference type="NCBI Taxonomy" id="2004952"/>
    <lineage>
        <taxon>Eukaryota</taxon>
        <taxon>Fungi</taxon>
        <taxon>Dikarya</taxon>
        <taxon>Ascomycota</taxon>
        <taxon>Pezizomycotina</taxon>
        <taxon>Sordariomycetes</taxon>
        <taxon>Hypocreomycetidae</taxon>
        <taxon>Hypocreales</taxon>
        <taxon>Ophiocordycipitaceae</taxon>
        <taxon>Ophiocordyceps</taxon>
    </lineage>
</organism>
<feature type="compositionally biased region" description="Pro residues" evidence="1">
    <location>
        <begin position="40"/>
        <end position="53"/>
    </location>
</feature>
<feature type="region of interest" description="Disordered" evidence="1">
    <location>
        <begin position="126"/>
        <end position="151"/>
    </location>
</feature>
<evidence type="ECO:0000313" key="3">
    <source>
        <dbReference type="Proteomes" id="UP000226431"/>
    </source>
</evidence>
<protein>
    <submittedName>
        <fullName evidence="2">Uncharacterized protein</fullName>
    </submittedName>
</protein>
<dbReference type="STRING" id="2004952.A0A2C5YR12"/>
<dbReference type="AlphaFoldDB" id="A0A2C5YR12"/>
<name>A0A2C5YR12_9HYPO</name>
<evidence type="ECO:0000313" key="2">
    <source>
        <dbReference type="EMBL" id="PHH71965.1"/>
    </source>
</evidence>
<dbReference type="EMBL" id="NJES01000460">
    <property type="protein sequence ID" value="PHH71965.1"/>
    <property type="molecule type" value="Genomic_DNA"/>
</dbReference>